<name>A0ACB0ZCI4_MELEN</name>
<keyword evidence="2" id="KW-1185">Reference proteome</keyword>
<evidence type="ECO:0000313" key="1">
    <source>
        <dbReference type="EMBL" id="CAK5075910.1"/>
    </source>
</evidence>
<reference evidence="1" key="1">
    <citation type="submission" date="2023-11" db="EMBL/GenBank/DDBJ databases">
        <authorList>
            <person name="Poullet M."/>
        </authorList>
    </citation>
    <scope>NUCLEOTIDE SEQUENCE</scope>
    <source>
        <strain evidence="1">E1834</strain>
    </source>
</reference>
<proteinExistence type="predicted"/>
<gene>
    <name evidence="1" type="ORF">MENTE1834_LOCUS22740</name>
</gene>
<organism evidence="1 2">
    <name type="scientific">Meloidogyne enterolobii</name>
    <name type="common">Root-knot nematode worm</name>
    <name type="synonym">Meloidogyne mayaguensis</name>
    <dbReference type="NCBI Taxonomy" id="390850"/>
    <lineage>
        <taxon>Eukaryota</taxon>
        <taxon>Metazoa</taxon>
        <taxon>Ecdysozoa</taxon>
        <taxon>Nematoda</taxon>
        <taxon>Chromadorea</taxon>
        <taxon>Rhabditida</taxon>
        <taxon>Tylenchina</taxon>
        <taxon>Tylenchomorpha</taxon>
        <taxon>Tylenchoidea</taxon>
        <taxon>Meloidogynidae</taxon>
        <taxon>Meloidogyninae</taxon>
        <taxon>Meloidogyne</taxon>
    </lineage>
</organism>
<sequence length="97" mass="11562">MELVEKNLIENPKIEDDQQKLVLDYKKEEWQESSSKKKKKGKKQNIKIISDIDENIEDKNKESRIFESDNNLEKQYLNKLKITDDNLPLTQLEDLKV</sequence>
<comment type="caution">
    <text evidence="1">The sequence shown here is derived from an EMBL/GenBank/DDBJ whole genome shotgun (WGS) entry which is preliminary data.</text>
</comment>
<evidence type="ECO:0000313" key="2">
    <source>
        <dbReference type="Proteomes" id="UP001497535"/>
    </source>
</evidence>
<dbReference type="EMBL" id="CAVMJV010000029">
    <property type="protein sequence ID" value="CAK5075910.1"/>
    <property type="molecule type" value="Genomic_DNA"/>
</dbReference>
<protein>
    <submittedName>
        <fullName evidence="1">Uncharacterized protein</fullName>
    </submittedName>
</protein>
<accession>A0ACB0ZCI4</accession>
<dbReference type="Proteomes" id="UP001497535">
    <property type="component" value="Unassembled WGS sequence"/>
</dbReference>